<comment type="caution">
    <text evidence="6">The sequence shown here is derived from an EMBL/GenBank/DDBJ whole genome shotgun (WGS) entry which is preliminary data.</text>
</comment>
<keyword evidence="7" id="KW-1185">Reference proteome</keyword>
<evidence type="ECO:0000313" key="6">
    <source>
        <dbReference type="EMBL" id="MFC0391472.1"/>
    </source>
</evidence>
<organism evidence="6 7">
    <name type="scientific">Paenibacillus mendelii</name>
    <dbReference type="NCBI Taxonomy" id="206163"/>
    <lineage>
        <taxon>Bacteria</taxon>
        <taxon>Bacillati</taxon>
        <taxon>Bacillota</taxon>
        <taxon>Bacilli</taxon>
        <taxon>Bacillales</taxon>
        <taxon>Paenibacillaceae</taxon>
        <taxon>Paenibacillus</taxon>
    </lineage>
</organism>
<keyword evidence="5" id="KW-0411">Iron-sulfur</keyword>
<dbReference type="RefSeq" id="WP_204819866.1">
    <property type="nucleotide sequence ID" value="NZ_JANHOF010000006.1"/>
</dbReference>
<name>A0ABV6J6Q8_9BACL</name>
<evidence type="ECO:0000256" key="3">
    <source>
        <dbReference type="ARBA" id="ARBA00023002"/>
    </source>
</evidence>
<keyword evidence="3" id="KW-0560">Oxidoreductase</keyword>
<reference evidence="6 7" key="1">
    <citation type="submission" date="2024-09" db="EMBL/GenBank/DDBJ databases">
        <authorList>
            <person name="Sun Q."/>
            <person name="Mori K."/>
        </authorList>
    </citation>
    <scope>NUCLEOTIDE SEQUENCE [LARGE SCALE GENOMIC DNA]</scope>
    <source>
        <strain evidence="6 7">CCM 4839</strain>
    </source>
</reference>
<proteinExistence type="predicted"/>
<dbReference type="InterPro" id="IPR036188">
    <property type="entry name" value="FAD/NAD-bd_sf"/>
</dbReference>
<evidence type="ECO:0000256" key="2">
    <source>
        <dbReference type="ARBA" id="ARBA00022723"/>
    </source>
</evidence>
<protein>
    <submittedName>
        <fullName evidence="6">FAD-dependent oxidoreductase</fullName>
    </submittedName>
</protein>
<evidence type="ECO:0000313" key="7">
    <source>
        <dbReference type="Proteomes" id="UP001589818"/>
    </source>
</evidence>
<dbReference type="PANTHER" id="PTHR43498:SF1">
    <property type="entry name" value="COB--COM HETERODISULFIDE REDUCTASE IRON-SULFUR SUBUNIT A"/>
    <property type="match status" value="1"/>
</dbReference>
<gene>
    <name evidence="6" type="ORF">ACFFJ8_08805</name>
</gene>
<keyword evidence="4" id="KW-0408">Iron</keyword>
<evidence type="ECO:0000256" key="5">
    <source>
        <dbReference type="ARBA" id="ARBA00023014"/>
    </source>
</evidence>
<dbReference type="EMBL" id="JBHLVF010000011">
    <property type="protein sequence ID" value="MFC0391472.1"/>
    <property type="molecule type" value="Genomic_DNA"/>
</dbReference>
<dbReference type="Pfam" id="PF12831">
    <property type="entry name" value="FAD_oxidored"/>
    <property type="match status" value="1"/>
</dbReference>
<evidence type="ECO:0000256" key="4">
    <source>
        <dbReference type="ARBA" id="ARBA00023004"/>
    </source>
</evidence>
<accession>A0ABV6J6Q8</accession>
<dbReference type="SUPFAM" id="SSF51905">
    <property type="entry name" value="FAD/NAD(P)-binding domain"/>
    <property type="match status" value="1"/>
</dbReference>
<dbReference type="Proteomes" id="UP001589818">
    <property type="component" value="Unassembled WGS sequence"/>
</dbReference>
<sequence length="649" mass="70994">MRKRGKILLGAAALGVVICAGGIAGWIRSEIEWSEADGLKKQEQIAVASVHELQDRYDVIVVGTDPEGVAAAVSASRNKARTLLIESRPQRKVLGGLMTVGWLNSIDMNWDKTVKRHGKGEGPYFNKGIFAEWYKQTEGHSFDVVTAANAFYGLVRAERNIDLYMSAAAIEPVKAVDNHTIAVKGIKVTLQGGKTQTILAHSVIDATQDADLAAAAGASFTIGREDLGDPDTRMAVTAVFRLRHIDDHAWKRIARRLDSNGDTAVSGINNWTAWGYDKEMKGYEPVDKKRTRMRGLNIGRQRDGTVLINALQLFGIDGLNEASRQEGLAIARREIPHVIEYLKQYEEFGRIELDGIAPELYVRETRHLVGLYRLSIVDLLENRDQWDRIAFGSYSADIQRTSPDDHGTVAVHPLKYAVPFRSIVPKGIDGLLVVGRSASFDTLAHGSARVIPVGMATGQAAGAAAVLAAEQGVTFTEMAQSKALIGELQSRLNEQGMELAPYRLAPQSYMKHKAYPGLRLAVAMGIASGGYRNEAFAMDKPSNILRMVNAMKTARKLHPIRLPGNPADAMDGLADPDKIPLSLRQAAYTISCAFGWKTDIEKAVSELESRGVLSTATLRLIEDHDRLTDGETYLLLRDALNSFTKGEPS</sequence>
<keyword evidence="1" id="KW-0004">4Fe-4S</keyword>
<keyword evidence="2" id="KW-0479">Metal-binding</keyword>
<dbReference type="Gene3D" id="3.50.50.60">
    <property type="entry name" value="FAD/NAD(P)-binding domain"/>
    <property type="match status" value="1"/>
</dbReference>
<evidence type="ECO:0000256" key="1">
    <source>
        <dbReference type="ARBA" id="ARBA00022485"/>
    </source>
</evidence>
<dbReference type="InterPro" id="IPR039650">
    <property type="entry name" value="HdrA-like"/>
</dbReference>
<dbReference type="PANTHER" id="PTHR43498">
    <property type="entry name" value="FERREDOXIN:COB-COM HETERODISULFIDE REDUCTASE SUBUNIT A"/>
    <property type="match status" value="1"/>
</dbReference>